<feature type="transmembrane region" description="Helical" evidence="25">
    <location>
        <begin position="92"/>
        <end position="109"/>
    </location>
</feature>
<evidence type="ECO:0000256" key="14">
    <source>
        <dbReference type="ARBA" id="ARBA00044898"/>
    </source>
</evidence>
<feature type="transmembrane region" description="Helical" evidence="25">
    <location>
        <begin position="393"/>
        <end position="413"/>
    </location>
</feature>
<comment type="catalytic activity">
    <reaction evidence="10">
        <text>L-alpha-aminoacyl-L-arginine(out) = L-alpha-aminoacyl-L-arginine(in)</text>
        <dbReference type="Rhea" id="RHEA:79367"/>
        <dbReference type="ChEBI" id="CHEBI:229968"/>
    </reaction>
</comment>
<evidence type="ECO:0000256" key="13">
    <source>
        <dbReference type="ARBA" id="ARBA00044893"/>
    </source>
</evidence>
<accession>A0ABQ1GEK4</accession>
<dbReference type="EMBL" id="BMJA01000003">
    <property type="protein sequence ID" value="GGA42047.1"/>
    <property type="molecule type" value="Genomic_DNA"/>
</dbReference>
<evidence type="ECO:0000256" key="15">
    <source>
        <dbReference type="ARBA" id="ARBA00044899"/>
    </source>
</evidence>
<evidence type="ECO:0000256" key="3">
    <source>
        <dbReference type="ARBA" id="ARBA00022448"/>
    </source>
</evidence>
<evidence type="ECO:0000256" key="18">
    <source>
        <dbReference type="ARBA" id="ARBA00044912"/>
    </source>
</evidence>
<comment type="catalytic activity">
    <reaction evidence="13">
        <text>L-alpha-aminoacyl-L-lysine(out) = L-alpha-aminoacyl-L-lysine(in)</text>
        <dbReference type="Rhea" id="RHEA:79383"/>
        <dbReference type="ChEBI" id="CHEBI:229966"/>
    </reaction>
</comment>
<feature type="transmembrane region" description="Helical" evidence="25">
    <location>
        <begin position="321"/>
        <end position="342"/>
    </location>
</feature>
<evidence type="ECO:0000256" key="25">
    <source>
        <dbReference type="SAM" id="Phobius"/>
    </source>
</evidence>
<comment type="catalytic activity">
    <reaction evidence="20">
        <text>L-lysyl-glycine(out) = L-lysyl-glycine(in)</text>
        <dbReference type="Rhea" id="RHEA:79407"/>
        <dbReference type="ChEBI" id="CHEBI:191202"/>
    </reaction>
</comment>
<comment type="catalytic activity">
    <reaction evidence="16">
        <text>L-lysyl-L-lysine(out) = L-lysyl-L-lysine(in)</text>
        <dbReference type="Rhea" id="RHEA:79403"/>
        <dbReference type="ChEBI" id="CHEBI:229956"/>
    </reaction>
</comment>
<comment type="catalytic activity">
    <reaction evidence="18">
        <text>L-histidyl-L-alpha-amino acid(out) = L-histidyl-L-alpha-amino acid(in)</text>
        <dbReference type="Rhea" id="RHEA:79379"/>
        <dbReference type="ChEBI" id="CHEBI:229964"/>
    </reaction>
</comment>
<feature type="transmembrane region" description="Helical" evidence="25">
    <location>
        <begin position="22"/>
        <end position="40"/>
    </location>
</feature>
<evidence type="ECO:0000256" key="17">
    <source>
        <dbReference type="ARBA" id="ARBA00044903"/>
    </source>
</evidence>
<keyword evidence="7" id="KW-0458">Lysosome</keyword>
<reference evidence="28" key="1">
    <citation type="journal article" date="2019" name="Int. J. Syst. Evol. Microbiol.">
        <title>The Global Catalogue of Microorganisms (GCM) 10K type strain sequencing project: providing services to taxonomists for standard genome sequencing and annotation.</title>
        <authorList>
            <consortium name="The Broad Institute Genomics Platform"/>
            <consortium name="The Broad Institute Genome Sequencing Center for Infectious Disease"/>
            <person name="Wu L."/>
            <person name="Ma J."/>
        </authorList>
    </citation>
    <scope>NUCLEOTIDE SEQUENCE [LARGE SCALE GENOMIC DNA]</scope>
    <source>
        <strain evidence="28">CGMCC 1.15439</strain>
    </source>
</reference>
<feature type="domain" description="Major facilitator superfamily (MFS) profile" evidence="26">
    <location>
        <begin position="27"/>
        <end position="418"/>
    </location>
</feature>
<dbReference type="Proteomes" id="UP000620046">
    <property type="component" value="Unassembled WGS sequence"/>
</dbReference>
<evidence type="ECO:0000256" key="9">
    <source>
        <dbReference type="ARBA" id="ARBA00044878"/>
    </source>
</evidence>
<keyword evidence="4 25" id="KW-0812">Transmembrane</keyword>
<dbReference type="InterPro" id="IPR036259">
    <property type="entry name" value="MFS_trans_sf"/>
</dbReference>
<evidence type="ECO:0000256" key="10">
    <source>
        <dbReference type="ARBA" id="ARBA00044881"/>
    </source>
</evidence>
<evidence type="ECO:0000256" key="24">
    <source>
        <dbReference type="ARBA" id="ARBA00046376"/>
    </source>
</evidence>
<evidence type="ECO:0000256" key="16">
    <source>
        <dbReference type="ARBA" id="ARBA00044900"/>
    </source>
</evidence>
<dbReference type="Gene3D" id="1.20.1250.20">
    <property type="entry name" value="MFS general substrate transporter like domains"/>
    <property type="match status" value="2"/>
</dbReference>
<evidence type="ECO:0000256" key="20">
    <source>
        <dbReference type="ARBA" id="ARBA00044924"/>
    </source>
</evidence>
<feature type="transmembrane region" description="Helical" evidence="25">
    <location>
        <begin position="222"/>
        <end position="241"/>
    </location>
</feature>
<evidence type="ECO:0000259" key="26">
    <source>
        <dbReference type="PROSITE" id="PS50850"/>
    </source>
</evidence>
<keyword evidence="3" id="KW-0813">Transport</keyword>
<feature type="transmembrane region" description="Helical" evidence="25">
    <location>
        <begin position="296"/>
        <end position="315"/>
    </location>
</feature>
<evidence type="ECO:0000256" key="23">
    <source>
        <dbReference type="ARBA" id="ARBA00045709"/>
    </source>
</evidence>
<dbReference type="SUPFAM" id="SSF103473">
    <property type="entry name" value="MFS general substrate transporter"/>
    <property type="match status" value="1"/>
</dbReference>
<protein>
    <recommendedName>
        <fullName evidence="21">Lysosomal dipeptide transporter MFSD1</fullName>
    </recommendedName>
    <alternativeName>
        <fullName evidence="22">Major facilitator superfamily domain-containing protein 1</fullName>
    </alternativeName>
</protein>
<comment type="similarity">
    <text evidence="2">Belongs to the major facilitator superfamily.</text>
</comment>
<evidence type="ECO:0000256" key="12">
    <source>
        <dbReference type="ARBA" id="ARBA00044891"/>
    </source>
</evidence>
<comment type="catalytic activity">
    <reaction evidence="15">
        <text>L-arginyl-L-alpha-amino acid(out) = L-arginyl-L-alpha-amino acid(in)</text>
        <dbReference type="Rhea" id="RHEA:79371"/>
        <dbReference type="ChEBI" id="CHEBI:84315"/>
    </reaction>
</comment>
<dbReference type="InterPro" id="IPR020846">
    <property type="entry name" value="MFS_dom"/>
</dbReference>
<comment type="catalytic activity">
    <reaction evidence="19">
        <text>L-alanyl-L-lysine(out) = L-alanyl-L-lysine(in)</text>
        <dbReference type="Rhea" id="RHEA:79415"/>
        <dbReference type="ChEBI" id="CHEBI:192470"/>
    </reaction>
</comment>
<evidence type="ECO:0000256" key="22">
    <source>
        <dbReference type="ARBA" id="ARBA00045018"/>
    </source>
</evidence>
<sequence length="420" mass="44785">MTTVCPMNVRAAVIQAPRKAEIAYAIAWGFAAVFYFLEYASRSAPAVMIPELVQAFGVTALGVSTILGVYYYTYSTTSLVAGVLLDRFGARYVVPMGMALLAIGCLLFAVPQASVGSFGRLLQGAGSAFAFTGAVYLAAHGFSAKSLATAIGFTQCFGMLGGTMGQIAVGPLIHGAINIHQFWVGMGIVVLLVAVGLMLMTPREQHAAQTGEKRSFLAPYKVVLSNPQSYLCGIVSGLLFAPTTIGDMVWGVRLFQEDRLFSYHDAVFAISMVPFGWVFGCPLFGWMADALHRRKLALIIGISLMLACALQLTFVPGALPSWFTLLVFGIASGAAMIPYTIIKEVNPDNVKGSATGAINFVTFSVTALLGPVFSKHIGKTIGTPITNPELHFFHSALFWVAVIALALLVSFALRETGKRP</sequence>
<evidence type="ECO:0000256" key="4">
    <source>
        <dbReference type="ARBA" id="ARBA00022692"/>
    </source>
</evidence>
<feature type="transmembrane region" description="Helical" evidence="25">
    <location>
        <begin position="261"/>
        <end position="284"/>
    </location>
</feature>
<comment type="subcellular location">
    <subcellularLocation>
        <location evidence="1">Lysosome membrane</location>
        <topology evidence="1">Multi-pass membrane protein</topology>
    </subcellularLocation>
</comment>
<comment type="catalytic activity">
    <reaction evidence="8">
        <text>L-lysyl-L-alanine(out) = L-lysyl-L-alanine(in)</text>
        <dbReference type="Rhea" id="RHEA:79399"/>
        <dbReference type="ChEBI" id="CHEBI:229954"/>
    </reaction>
</comment>
<dbReference type="PANTHER" id="PTHR23512">
    <property type="entry name" value="MAJOR FACILITATOR SUPERFAMILY DOMAIN-CONTAINING PROTEIN 1"/>
    <property type="match status" value="1"/>
</dbReference>
<evidence type="ECO:0000256" key="2">
    <source>
        <dbReference type="ARBA" id="ARBA00008335"/>
    </source>
</evidence>
<comment type="function">
    <text evidence="23">Lysosomal dipeptide uniporter that selectively exports lysine, arginine or histidine-containing dipeptides with a net positive charge from the lysosome lumen into the cytosol. Could play a role in a specific type of protein O-glycosylation indirectly regulating macrophages migration and tissue invasion. Also essential for liver homeostasis.</text>
</comment>
<comment type="catalytic activity">
    <reaction evidence="12">
        <text>L-lysyl-L-alpha-amino acid(out) = L-lysyl-L-alpha-amino acid(in)</text>
        <dbReference type="Rhea" id="RHEA:79387"/>
        <dbReference type="ChEBI" id="CHEBI:229965"/>
    </reaction>
</comment>
<comment type="catalytic activity">
    <reaction evidence="14">
        <text>L-aspartyl-L-lysine(out) = L-aspartyl-L-lysine(in)</text>
        <dbReference type="Rhea" id="RHEA:79411"/>
        <dbReference type="ChEBI" id="CHEBI:229953"/>
    </reaction>
</comment>
<keyword evidence="6 25" id="KW-0472">Membrane</keyword>
<evidence type="ECO:0000256" key="7">
    <source>
        <dbReference type="ARBA" id="ARBA00023228"/>
    </source>
</evidence>
<feature type="transmembrane region" description="Helical" evidence="25">
    <location>
        <begin position="121"/>
        <end position="139"/>
    </location>
</feature>
<evidence type="ECO:0000313" key="27">
    <source>
        <dbReference type="EMBL" id="GGA42047.1"/>
    </source>
</evidence>
<name>A0ABQ1GEK4_9GAMM</name>
<evidence type="ECO:0000256" key="5">
    <source>
        <dbReference type="ARBA" id="ARBA00022989"/>
    </source>
</evidence>
<evidence type="ECO:0000313" key="28">
    <source>
        <dbReference type="Proteomes" id="UP000620046"/>
    </source>
</evidence>
<evidence type="ECO:0000256" key="8">
    <source>
        <dbReference type="ARBA" id="ARBA00044876"/>
    </source>
</evidence>
<gene>
    <name evidence="27" type="ORF">GCM10010981_33870</name>
</gene>
<dbReference type="PANTHER" id="PTHR23512:SF3">
    <property type="entry name" value="MAJOR FACILITATOR SUPERFAMILY DOMAIN-CONTAINING PROTEIN 1"/>
    <property type="match status" value="1"/>
</dbReference>
<proteinExistence type="inferred from homology"/>
<evidence type="ECO:0000256" key="1">
    <source>
        <dbReference type="ARBA" id="ARBA00004155"/>
    </source>
</evidence>
<comment type="subunit">
    <text evidence="24">Homodimer. Interacts with lysosomal protein GLMP (via lumenal domain); the interaction starts while both proteins are still in the endoplasmic reticulum and is required for stabilization of MFSD1 in lysosomes but has no direct effect on its targeting to lysosomes or transporter activity.</text>
</comment>
<comment type="catalytic activity">
    <reaction evidence="17">
        <text>L-arginyl-glycine(out) = L-arginyl-glycine(in)</text>
        <dbReference type="Rhea" id="RHEA:79391"/>
        <dbReference type="ChEBI" id="CHEBI:229955"/>
    </reaction>
</comment>
<feature type="transmembrane region" description="Helical" evidence="25">
    <location>
        <begin position="52"/>
        <end position="72"/>
    </location>
</feature>
<keyword evidence="28" id="KW-1185">Reference proteome</keyword>
<feature type="transmembrane region" description="Helical" evidence="25">
    <location>
        <begin position="182"/>
        <end position="201"/>
    </location>
</feature>
<dbReference type="Pfam" id="PF07690">
    <property type="entry name" value="MFS_1"/>
    <property type="match status" value="1"/>
</dbReference>
<evidence type="ECO:0000256" key="6">
    <source>
        <dbReference type="ARBA" id="ARBA00023136"/>
    </source>
</evidence>
<comment type="catalytic activity">
    <reaction evidence="9">
        <text>L-histidyl-glycine(out) = L-histidyl-glycine(in)</text>
        <dbReference type="Rhea" id="RHEA:79395"/>
        <dbReference type="ChEBI" id="CHEBI:229957"/>
    </reaction>
</comment>
<dbReference type="InterPro" id="IPR052187">
    <property type="entry name" value="MFSD1"/>
</dbReference>
<comment type="catalytic activity">
    <reaction evidence="11">
        <text>L-alpha-aminoacyl-L-histidine(out) = L-alpha-aminoacyl-L-histidine(in)</text>
        <dbReference type="Rhea" id="RHEA:79375"/>
        <dbReference type="ChEBI" id="CHEBI:229967"/>
    </reaction>
</comment>
<evidence type="ECO:0000256" key="11">
    <source>
        <dbReference type="ARBA" id="ARBA00044884"/>
    </source>
</evidence>
<feature type="transmembrane region" description="Helical" evidence="25">
    <location>
        <begin position="354"/>
        <end position="373"/>
    </location>
</feature>
<comment type="caution">
    <text evidence="27">The sequence shown here is derived from an EMBL/GenBank/DDBJ whole genome shotgun (WGS) entry which is preliminary data.</text>
</comment>
<dbReference type="PROSITE" id="PS50850">
    <property type="entry name" value="MFS"/>
    <property type="match status" value="1"/>
</dbReference>
<dbReference type="InterPro" id="IPR011701">
    <property type="entry name" value="MFS"/>
</dbReference>
<organism evidence="27 28">
    <name type="scientific">Dyella nitratireducens</name>
    <dbReference type="NCBI Taxonomy" id="1849580"/>
    <lineage>
        <taxon>Bacteria</taxon>
        <taxon>Pseudomonadati</taxon>
        <taxon>Pseudomonadota</taxon>
        <taxon>Gammaproteobacteria</taxon>
        <taxon>Lysobacterales</taxon>
        <taxon>Rhodanobacteraceae</taxon>
        <taxon>Dyella</taxon>
    </lineage>
</organism>
<keyword evidence="5 25" id="KW-1133">Transmembrane helix</keyword>
<evidence type="ECO:0000256" key="21">
    <source>
        <dbReference type="ARBA" id="ARBA00044985"/>
    </source>
</evidence>
<evidence type="ECO:0000256" key="19">
    <source>
        <dbReference type="ARBA" id="ARBA00044919"/>
    </source>
</evidence>